<evidence type="ECO:0000313" key="2">
    <source>
        <dbReference type="Proteomes" id="UP001054945"/>
    </source>
</evidence>
<evidence type="ECO:0000313" key="1">
    <source>
        <dbReference type="EMBL" id="GIY95651.1"/>
    </source>
</evidence>
<keyword evidence="2" id="KW-1185">Reference proteome</keyword>
<reference evidence="1 2" key="1">
    <citation type="submission" date="2021-06" db="EMBL/GenBank/DDBJ databases">
        <title>Caerostris extrusa draft genome.</title>
        <authorList>
            <person name="Kono N."/>
            <person name="Arakawa K."/>
        </authorList>
    </citation>
    <scope>NUCLEOTIDE SEQUENCE [LARGE SCALE GENOMIC DNA]</scope>
</reference>
<dbReference type="EMBL" id="BPLR01000558">
    <property type="protein sequence ID" value="GIY95651.1"/>
    <property type="molecule type" value="Genomic_DNA"/>
</dbReference>
<protein>
    <submittedName>
        <fullName evidence="1">Uncharacterized protein</fullName>
    </submittedName>
</protein>
<dbReference type="AlphaFoldDB" id="A0AAV4XKY7"/>
<organism evidence="1 2">
    <name type="scientific">Caerostris extrusa</name>
    <name type="common">Bark spider</name>
    <name type="synonym">Caerostris bankana</name>
    <dbReference type="NCBI Taxonomy" id="172846"/>
    <lineage>
        <taxon>Eukaryota</taxon>
        <taxon>Metazoa</taxon>
        <taxon>Ecdysozoa</taxon>
        <taxon>Arthropoda</taxon>
        <taxon>Chelicerata</taxon>
        <taxon>Arachnida</taxon>
        <taxon>Araneae</taxon>
        <taxon>Araneomorphae</taxon>
        <taxon>Entelegynae</taxon>
        <taxon>Araneoidea</taxon>
        <taxon>Araneidae</taxon>
        <taxon>Caerostris</taxon>
    </lineage>
</organism>
<sequence length="97" mass="10981">MTQSQKRMMVILSPENLDSYVNEQNWVSPFNGHWAPTPMSQPRASEINVPIRAVTGSCLVNLTLIHSSFSSLMTFRYYSEAEANDRVTPIHGIWTVP</sequence>
<dbReference type="Proteomes" id="UP001054945">
    <property type="component" value="Unassembled WGS sequence"/>
</dbReference>
<name>A0AAV4XKY7_CAEEX</name>
<comment type="caution">
    <text evidence="1">The sequence shown here is derived from an EMBL/GenBank/DDBJ whole genome shotgun (WGS) entry which is preliminary data.</text>
</comment>
<gene>
    <name evidence="1" type="ORF">CEXT_722361</name>
</gene>
<proteinExistence type="predicted"/>
<accession>A0AAV4XKY7</accession>